<dbReference type="InterPro" id="IPR015421">
    <property type="entry name" value="PyrdxlP-dep_Trfase_major"/>
</dbReference>
<sequence>MNLYDRMQQSLENNRSKGVFRTIVPKSQNHSMITLDSKDYLNLSSNDYLGLASDMNCLEEFNEYAKSYSLRLSSSGSPLLTGAHESYALACEVMENLFRKKATFFNSGFSANSGVLSILGSEDTLLIADKLAHASMIDGLTACKGKFLRYAHNDYDHLERLIQKSISEYDNIIIVTEAVFSMDGDRCDLKRLIDIKHKYPNIYLYVDEAHGFGVLSEEGSGLCGSLKLIDEVDFILTTFGKALASEGACILTNETARDYIINNSRPLIFSTALSPYTFAHEAFMVNYMKKRNDLRIKLEKISSYIHQTLNECGFDNVSSSQIIPLITGDNDRTLKASEFFKTRGIYAMPIRHPTVPQGKGRLRISLNAGLTDSQVELLADTIKAFSKE</sequence>
<dbReference type="InterPro" id="IPR001917">
    <property type="entry name" value="Aminotrans_II_pyridoxalP_BS"/>
</dbReference>
<dbReference type="AlphaFoldDB" id="A0A1T4VNB8"/>
<dbReference type="GO" id="GO:0009102">
    <property type="term" value="P:biotin biosynthetic process"/>
    <property type="evidence" value="ECO:0007669"/>
    <property type="project" value="UniProtKB-KW"/>
</dbReference>
<evidence type="ECO:0000256" key="9">
    <source>
        <dbReference type="ARBA" id="ARBA00032610"/>
    </source>
</evidence>
<dbReference type="RefSeq" id="WP_078929186.1">
    <property type="nucleotide sequence ID" value="NZ_FUXX01000035.1"/>
</dbReference>
<dbReference type="InterPro" id="IPR015422">
    <property type="entry name" value="PyrdxlP-dep_Trfase_small"/>
</dbReference>
<dbReference type="PROSITE" id="PS00599">
    <property type="entry name" value="AA_TRANSFER_CLASS_2"/>
    <property type="match status" value="1"/>
</dbReference>
<dbReference type="GO" id="GO:0030170">
    <property type="term" value="F:pyridoxal phosphate binding"/>
    <property type="evidence" value="ECO:0007669"/>
    <property type="project" value="InterPro"/>
</dbReference>
<dbReference type="PANTHER" id="PTHR13693:SF100">
    <property type="entry name" value="8-AMINO-7-OXONONANOATE SYNTHASE"/>
    <property type="match status" value="1"/>
</dbReference>
<evidence type="ECO:0000256" key="12">
    <source>
        <dbReference type="RuleBase" id="RU003693"/>
    </source>
</evidence>
<comment type="catalytic activity">
    <reaction evidence="11">
        <text>6-carboxyhexanoyl-[ACP] + L-alanine + H(+) = (8S)-8-amino-7-oxononanoate + holo-[ACP] + CO2</text>
        <dbReference type="Rhea" id="RHEA:42288"/>
        <dbReference type="Rhea" id="RHEA-COMP:9685"/>
        <dbReference type="Rhea" id="RHEA-COMP:9955"/>
        <dbReference type="ChEBI" id="CHEBI:15378"/>
        <dbReference type="ChEBI" id="CHEBI:16526"/>
        <dbReference type="ChEBI" id="CHEBI:57972"/>
        <dbReference type="ChEBI" id="CHEBI:64479"/>
        <dbReference type="ChEBI" id="CHEBI:78846"/>
        <dbReference type="ChEBI" id="CHEBI:149468"/>
        <dbReference type="EC" id="2.3.1.47"/>
    </reaction>
</comment>
<evidence type="ECO:0000256" key="1">
    <source>
        <dbReference type="ARBA" id="ARBA00001933"/>
    </source>
</evidence>
<dbReference type="PANTHER" id="PTHR13693">
    <property type="entry name" value="CLASS II AMINOTRANSFERASE/8-AMINO-7-OXONONANOATE SYNTHASE"/>
    <property type="match status" value="1"/>
</dbReference>
<evidence type="ECO:0000256" key="8">
    <source>
        <dbReference type="ARBA" id="ARBA00022898"/>
    </source>
</evidence>
<dbReference type="EC" id="2.3.1.47" evidence="5"/>
<evidence type="ECO:0000256" key="11">
    <source>
        <dbReference type="ARBA" id="ARBA00047715"/>
    </source>
</evidence>
<comment type="pathway">
    <text evidence="2">Cofactor biosynthesis; biotin biosynthesis.</text>
</comment>
<dbReference type="Gene3D" id="3.40.640.10">
    <property type="entry name" value="Type I PLP-dependent aspartate aminotransferase-like (Major domain)"/>
    <property type="match status" value="1"/>
</dbReference>
<dbReference type="SUPFAM" id="SSF53383">
    <property type="entry name" value="PLP-dependent transferases"/>
    <property type="match status" value="1"/>
</dbReference>
<dbReference type="Gene3D" id="3.90.1150.10">
    <property type="entry name" value="Aspartate Aminotransferase, domain 1"/>
    <property type="match status" value="1"/>
</dbReference>
<keyword evidence="7" id="KW-0093">Biotin biosynthesis</keyword>
<evidence type="ECO:0000256" key="2">
    <source>
        <dbReference type="ARBA" id="ARBA00004746"/>
    </source>
</evidence>
<evidence type="ECO:0000256" key="5">
    <source>
        <dbReference type="ARBA" id="ARBA00013187"/>
    </source>
</evidence>
<dbReference type="Pfam" id="PF00155">
    <property type="entry name" value="Aminotran_1_2"/>
    <property type="match status" value="1"/>
</dbReference>
<organism evidence="14 15">
    <name type="scientific">Succinivibrio dextrinosolvens DSM 3072</name>
    <dbReference type="NCBI Taxonomy" id="1123324"/>
    <lineage>
        <taxon>Bacteria</taxon>
        <taxon>Pseudomonadati</taxon>
        <taxon>Pseudomonadota</taxon>
        <taxon>Gammaproteobacteria</taxon>
        <taxon>Aeromonadales</taxon>
        <taxon>Succinivibrionaceae</taxon>
        <taxon>Succinivibrio</taxon>
    </lineage>
</organism>
<evidence type="ECO:0000259" key="13">
    <source>
        <dbReference type="Pfam" id="PF00155"/>
    </source>
</evidence>
<dbReference type="STRING" id="83771.SAMN02910357_02073"/>
<reference evidence="15" key="1">
    <citation type="submission" date="2017-02" db="EMBL/GenBank/DDBJ databases">
        <authorList>
            <person name="Varghese N."/>
            <person name="Submissions S."/>
        </authorList>
    </citation>
    <scope>NUCLEOTIDE SEQUENCE [LARGE SCALE GENOMIC DNA]</scope>
    <source>
        <strain evidence="15">DSM 3072</strain>
    </source>
</reference>
<evidence type="ECO:0000313" key="14">
    <source>
        <dbReference type="EMBL" id="SKA66395.1"/>
    </source>
</evidence>
<name>A0A1T4VNB8_9GAMM</name>
<dbReference type="InterPro" id="IPR015424">
    <property type="entry name" value="PyrdxlP-dep_Trfase"/>
</dbReference>
<keyword evidence="8 12" id="KW-0663">Pyridoxal phosphate</keyword>
<keyword evidence="6" id="KW-0808">Transferase</keyword>
<comment type="subunit">
    <text evidence="4">Homodimer.</text>
</comment>
<dbReference type="EMBL" id="FUXX01000035">
    <property type="protein sequence ID" value="SKA66395.1"/>
    <property type="molecule type" value="Genomic_DNA"/>
</dbReference>
<protein>
    <recommendedName>
        <fullName evidence="5">8-amino-7-oxononanoate synthase</fullName>
        <ecNumber evidence="5">2.3.1.47</ecNumber>
    </recommendedName>
    <alternativeName>
        <fullName evidence="9">7-keto-8-amino-pelargonic acid synthase</fullName>
    </alternativeName>
    <alternativeName>
        <fullName evidence="10">8-amino-7-ketopelargonate synthase</fullName>
    </alternativeName>
</protein>
<accession>A0A1T4VNB8</accession>
<evidence type="ECO:0000256" key="4">
    <source>
        <dbReference type="ARBA" id="ARBA00011738"/>
    </source>
</evidence>
<evidence type="ECO:0000313" key="15">
    <source>
        <dbReference type="Proteomes" id="UP000242432"/>
    </source>
</evidence>
<evidence type="ECO:0000256" key="6">
    <source>
        <dbReference type="ARBA" id="ARBA00022679"/>
    </source>
</evidence>
<gene>
    <name evidence="14" type="ORF">SAMN02745213_01814</name>
</gene>
<keyword evidence="15" id="KW-1185">Reference proteome</keyword>
<feature type="domain" description="Aminotransferase class I/classII large" evidence="13">
    <location>
        <begin position="39"/>
        <end position="382"/>
    </location>
</feature>
<evidence type="ECO:0000256" key="3">
    <source>
        <dbReference type="ARBA" id="ARBA00010008"/>
    </source>
</evidence>
<dbReference type="GO" id="GO:0008710">
    <property type="term" value="F:8-amino-7-oxononanoate synthase activity"/>
    <property type="evidence" value="ECO:0007669"/>
    <property type="project" value="UniProtKB-EC"/>
</dbReference>
<evidence type="ECO:0000256" key="7">
    <source>
        <dbReference type="ARBA" id="ARBA00022756"/>
    </source>
</evidence>
<evidence type="ECO:0000256" key="10">
    <source>
        <dbReference type="ARBA" id="ARBA00033381"/>
    </source>
</evidence>
<dbReference type="InterPro" id="IPR050087">
    <property type="entry name" value="AON_synthase_class-II"/>
</dbReference>
<proteinExistence type="inferred from homology"/>
<comment type="cofactor">
    <cofactor evidence="1 12">
        <name>pyridoxal 5'-phosphate</name>
        <dbReference type="ChEBI" id="CHEBI:597326"/>
    </cofactor>
</comment>
<comment type="similarity">
    <text evidence="3">Belongs to the class-II pyridoxal-phosphate-dependent aminotransferase family. BioF subfamily.</text>
</comment>
<dbReference type="Proteomes" id="UP000242432">
    <property type="component" value="Unassembled WGS sequence"/>
</dbReference>
<dbReference type="InterPro" id="IPR004839">
    <property type="entry name" value="Aminotransferase_I/II_large"/>
</dbReference>